<dbReference type="Proteomes" id="UP001604336">
    <property type="component" value="Unassembled WGS sequence"/>
</dbReference>
<dbReference type="SMART" id="SM00219">
    <property type="entry name" value="TyrKc"/>
    <property type="match status" value="1"/>
</dbReference>
<evidence type="ECO:0000256" key="9">
    <source>
        <dbReference type="ARBA" id="ARBA00022741"/>
    </source>
</evidence>
<dbReference type="EC" id="2.7.11.1" evidence="3"/>
<evidence type="ECO:0000259" key="17">
    <source>
        <dbReference type="PROSITE" id="PS50011"/>
    </source>
</evidence>
<dbReference type="FunFam" id="3.80.10.10:FF:000111">
    <property type="entry name" value="LRR receptor-like serine/threonine-protein kinase ERECTA"/>
    <property type="match status" value="1"/>
</dbReference>
<dbReference type="SUPFAM" id="SSF52058">
    <property type="entry name" value="L domain-like"/>
    <property type="match status" value="1"/>
</dbReference>
<dbReference type="Gene3D" id="1.10.510.10">
    <property type="entry name" value="Transferase(Phosphotransferase) domain 1"/>
    <property type="match status" value="1"/>
</dbReference>
<keyword evidence="13" id="KW-0472">Membrane</keyword>
<dbReference type="GO" id="GO:0016020">
    <property type="term" value="C:membrane"/>
    <property type="evidence" value="ECO:0007669"/>
    <property type="project" value="UniProtKB-SubCell"/>
</dbReference>
<evidence type="ECO:0000256" key="15">
    <source>
        <dbReference type="ARBA" id="ARBA00047899"/>
    </source>
</evidence>
<dbReference type="Pfam" id="PF00069">
    <property type="entry name" value="Pkinase"/>
    <property type="match status" value="1"/>
</dbReference>
<keyword evidence="12" id="KW-1133">Transmembrane helix</keyword>
<keyword evidence="5" id="KW-0433">Leucine-rich repeat</keyword>
<dbReference type="InterPro" id="IPR020635">
    <property type="entry name" value="Tyr_kinase_cat_dom"/>
</dbReference>
<evidence type="ECO:0000256" key="5">
    <source>
        <dbReference type="ARBA" id="ARBA00022614"/>
    </source>
</evidence>
<keyword evidence="14" id="KW-0325">Glycoprotein</keyword>
<accession>A0ABD1PDK0</accession>
<dbReference type="PRINTS" id="PR00019">
    <property type="entry name" value="LEURICHRPT"/>
</dbReference>
<organism evidence="18 19">
    <name type="scientific">Abeliophyllum distichum</name>
    <dbReference type="NCBI Taxonomy" id="126358"/>
    <lineage>
        <taxon>Eukaryota</taxon>
        <taxon>Viridiplantae</taxon>
        <taxon>Streptophyta</taxon>
        <taxon>Embryophyta</taxon>
        <taxon>Tracheophyta</taxon>
        <taxon>Spermatophyta</taxon>
        <taxon>Magnoliopsida</taxon>
        <taxon>eudicotyledons</taxon>
        <taxon>Gunneridae</taxon>
        <taxon>Pentapetalae</taxon>
        <taxon>asterids</taxon>
        <taxon>lamiids</taxon>
        <taxon>Lamiales</taxon>
        <taxon>Oleaceae</taxon>
        <taxon>Forsythieae</taxon>
        <taxon>Abeliophyllum</taxon>
    </lineage>
</organism>
<evidence type="ECO:0000256" key="14">
    <source>
        <dbReference type="ARBA" id="ARBA00023180"/>
    </source>
</evidence>
<evidence type="ECO:0000256" key="1">
    <source>
        <dbReference type="ARBA" id="ARBA00004167"/>
    </source>
</evidence>
<keyword evidence="19" id="KW-1185">Reference proteome</keyword>
<dbReference type="Gene3D" id="3.80.10.10">
    <property type="entry name" value="Ribonuclease Inhibitor"/>
    <property type="match status" value="1"/>
</dbReference>
<comment type="catalytic activity">
    <reaction evidence="15">
        <text>L-threonyl-[protein] + ATP = O-phospho-L-threonyl-[protein] + ADP + H(+)</text>
        <dbReference type="Rhea" id="RHEA:46608"/>
        <dbReference type="Rhea" id="RHEA-COMP:11060"/>
        <dbReference type="Rhea" id="RHEA-COMP:11605"/>
        <dbReference type="ChEBI" id="CHEBI:15378"/>
        <dbReference type="ChEBI" id="CHEBI:30013"/>
        <dbReference type="ChEBI" id="CHEBI:30616"/>
        <dbReference type="ChEBI" id="CHEBI:61977"/>
        <dbReference type="ChEBI" id="CHEBI:456216"/>
        <dbReference type="EC" id="2.7.11.1"/>
    </reaction>
</comment>
<name>A0ABD1PDK0_9LAMI</name>
<gene>
    <name evidence="18" type="ORF">Adt_45390</name>
</gene>
<dbReference type="InterPro" id="IPR051420">
    <property type="entry name" value="Ser_Thr_Kinases_DiverseReg"/>
</dbReference>
<evidence type="ECO:0000256" key="13">
    <source>
        <dbReference type="ARBA" id="ARBA00023136"/>
    </source>
</evidence>
<dbReference type="PROSITE" id="PS50011">
    <property type="entry name" value="PROTEIN_KINASE_DOM"/>
    <property type="match status" value="1"/>
</dbReference>
<dbReference type="PROSITE" id="PS00109">
    <property type="entry name" value="PROTEIN_KINASE_TYR"/>
    <property type="match status" value="1"/>
</dbReference>
<evidence type="ECO:0000256" key="7">
    <source>
        <dbReference type="ARBA" id="ARBA00022692"/>
    </source>
</evidence>
<dbReference type="InterPro" id="IPR001611">
    <property type="entry name" value="Leu-rich_rpt"/>
</dbReference>
<sequence>MIDLSLAANKFSGLIPKQVGCCTKLIHVNLSENLLTVAIPAKIGKLQSIENLDLSQNSLSGAIPGELGECQRIETMNLSHNELSGSIPPSFSQLLSLTFIDISYNQLEGSLPNIKAFQNASFDSVRKNKGLCGNIFGLKNCSMEGGSLISILGSDEKAMEFEWIKRVNVVKGVASAMSYMHHDVSPPIVHRDISSKNILLDCEQEAHVADFGTARILKPDSSNWISFAGTFGYAAPAVHDIFLMDMLDQRLSIPTRNVAEEVVAVVKLALACIHPTPQDHNFDQPYNKFPSNCQKRRHLLGT</sequence>
<evidence type="ECO:0000256" key="3">
    <source>
        <dbReference type="ARBA" id="ARBA00012513"/>
    </source>
</evidence>
<dbReference type="AlphaFoldDB" id="A0ABD1PDK0"/>
<keyword evidence="9" id="KW-0547">Nucleotide-binding</keyword>
<protein>
    <recommendedName>
        <fullName evidence="3">non-specific serine/threonine protein kinase</fullName>
        <ecNumber evidence="3">2.7.11.1</ecNumber>
    </recommendedName>
</protein>
<comment type="subcellular location">
    <subcellularLocation>
        <location evidence="1">Membrane</location>
        <topology evidence="1">Single-pass membrane protein</topology>
    </subcellularLocation>
</comment>
<dbReference type="GO" id="GO:0004674">
    <property type="term" value="F:protein serine/threonine kinase activity"/>
    <property type="evidence" value="ECO:0007669"/>
    <property type="project" value="UniProtKB-KW"/>
</dbReference>
<dbReference type="GO" id="GO:0005524">
    <property type="term" value="F:ATP binding"/>
    <property type="evidence" value="ECO:0007669"/>
    <property type="project" value="UniProtKB-KW"/>
</dbReference>
<evidence type="ECO:0000256" key="4">
    <source>
        <dbReference type="ARBA" id="ARBA00022527"/>
    </source>
</evidence>
<evidence type="ECO:0000256" key="2">
    <source>
        <dbReference type="ARBA" id="ARBA00009592"/>
    </source>
</evidence>
<keyword evidence="8" id="KW-0677">Repeat</keyword>
<keyword evidence="7" id="KW-0812">Transmembrane</keyword>
<comment type="catalytic activity">
    <reaction evidence="16">
        <text>L-seryl-[protein] + ATP = O-phospho-L-seryl-[protein] + ADP + H(+)</text>
        <dbReference type="Rhea" id="RHEA:17989"/>
        <dbReference type="Rhea" id="RHEA-COMP:9863"/>
        <dbReference type="Rhea" id="RHEA-COMP:11604"/>
        <dbReference type="ChEBI" id="CHEBI:15378"/>
        <dbReference type="ChEBI" id="CHEBI:29999"/>
        <dbReference type="ChEBI" id="CHEBI:30616"/>
        <dbReference type="ChEBI" id="CHEBI:83421"/>
        <dbReference type="ChEBI" id="CHEBI:456216"/>
        <dbReference type="EC" id="2.7.11.1"/>
    </reaction>
</comment>
<evidence type="ECO:0000256" key="8">
    <source>
        <dbReference type="ARBA" id="ARBA00022737"/>
    </source>
</evidence>
<comment type="similarity">
    <text evidence="2">Belongs to the RLP family.</text>
</comment>
<dbReference type="Pfam" id="PF00560">
    <property type="entry name" value="LRR_1"/>
    <property type="match status" value="3"/>
</dbReference>
<comment type="caution">
    <text evidence="18">The sequence shown here is derived from an EMBL/GenBank/DDBJ whole genome shotgun (WGS) entry which is preliminary data.</text>
</comment>
<proteinExistence type="inferred from homology"/>
<feature type="domain" description="Protein kinase" evidence="17">
    <location>
        <begin position="37"/>
        <end position="302"/>
    </location>
</feature>
<keyword evidence="6" id="KW-0808">Transferase</keyword>
<keyword evidence="11" id="KW-0067">ATP-binding</keyword>
<evidence type="ECO:0000256" key="10">
    <source>
        <dbReference type="ARBA" id="ARBA00022777"/>
    </source>
</evidence>
<keyword evidence="10" id="KW-0418">Kinase</keyword>
<reference evidence="19" key="1">
    <citation type="submission" date="2024-07" db="EMBL/GenBank/DDBJ databases">
        <title>Two chromosome-level genome assemblies of Korean endemic species Abeliophyllum distichum and Forsythia ovata (Oleaceae).</title>
        <authorList>
            <person name="Jang H."/>
        </authorList>
    </citation>
    <scope>NUCLEOTIDE SEQUENCE [LARGE SCALE GENOMIC DNA]</scope>
</reference>
<dbReference type="SUPFAM" id="SSF56112">
    <property type="entry name" value="Protein kinase-like (PK-like)"/>
    <property type="match status" value="1"/>
</dbReference>
<evidence type="ECO:0000313" key="19">
    <source>
        <dbReference type="Proteomes" id="UP001604336"/>
    </source>
</evidence>
<dbReference type="PANTHER" id="PTHR48005:SF70">
    <property type="entry name" value="MDIS1-INTERACTING RECEPTOR LIKE KINASE 2-LIKE"/>
    <property type="match status" value="1"/>
</dbReference>
<evidence type="ECO:0000256" key="11">
    <source>
        <dbReference type="ARBA" id="ARBA00022840"/>
    </source>
</evidence>
<dbReference type="EMBL" id="JBFOLK010000014">
    <property type="protein sequence ID" value="KAL2461970.1"/>
    <property type="molecule type" value="Genomic_DNA"/>
</dbReference>
<keyword evidence="4" id="KW-0723">Serine/threonine-protein kinase</keyword>
<evidence type="ECO:0000256" key="12">
    <source>
        <dbReference type="ARBA" id="ARBA00022989"/>
    </source>
</evidence>
<dbReference type="InterPro" id="IPR008266">
    <property type="entry name" value="Tyr_kinase_AS"/>
</dbReference>
<dbReference type="InterPro" id="IPR011009">
    <property type="entry name" value="Kinase-like_dom_sf"/>
</dbReference>
<dbReference type="InterPro" id="IPR032675">
    <property type="entry name" value="LRR_dom_sf"/>
</dbReference>
<evidence type="ECO:0000313" key="18">
    <source>
        <dbReference type="EMBL" id="KAL2461970.1"/>
    </source>
</evidence>
<evidence type="ECO:0000256" key="16">
    <source>
        <dbReference type="ARBA" id="ARBA00048679"/>
    </source>
</evidence>
<evidence type="ECO:0000256" key="6">
    <source>
        <dbReference type="ARBA" id="ARBA00022679"/>
    </source>
</evidence>
<dbReference type="PANTHER" id="PTHR48005">
    <property type="entry name" value="LEUCINE RICH REPEAT KINASE 2"/>
    <property type="match status" value="1"/>
</dbReference>
<dbReference type="InterPro" id="IPR000719">
    <property type="entry name" value="Prot_kinase_dom"/>
</dbReference>